<protein>
    <submittedName>
        <fullName evidence="1">Helix-turn-helix domain-containing protein</fullName>
    </submittedName>
</protein>
<dbReference type="Proteomes" id="UP000326838">
    <property type="component" value="Unassembled WGS sequence"/>
</dbReference>
<comment type="caution">
    <text evidence="1">The sequence shown here is derived from an EMBL/GenBank/DDBJ whole genome shotgun (WGS) entry which is preliminary data.</text>
</comment>
<sequence>MRAAAAEFGIHVDTVRRLISRGDIYAERIGPRLIRVDLDSLQGRPLAYRGGDAG</sequence>
<dbReference type="EMBL" id="VYUY01000009">
    <property type="protein sequence ID" value="KAA9133946.1"/>
    <property type="molecule type" value="Genomic_DNA"/>
</dbReference>
<proteinExistence type="predicted"/>
<name>A0A5N0TJA2_9MICO</name>
<keyword evidence="2" id="KW-1185">Reference proteome</keyword>
<reference evidence="2" key="1">
    <citation type="submission" date="2019-09" db="EMBL/GenBank/DDBJ databases">
        <title>Mumia zhuanghuii sp. nov. isolated from the intestinal contents of plateau pika (Ochotona curzoniae) in the Qinghai-Tibet plateau of China.</title>
        <authorList>
            <person name="Tian Z."/>
        </authorList>
    </citation>
    <scope>NUCLEOTIDE SEQUENCE [LARGE SCALE GENOMIC DNA]</scope>
    <source>
        <strain evidence="2">L-033</strain>
    </source>
</reference>
<organism evidence="1 2">
    <name type="scientific">Microbacterium caowuchunii</name>
    <dbReference type="NCBI Taxonomy" id="2614638"/>
    <lineage>
        <taxon>Bacteria</taxon>
        <taxon>Bacillati</taxon>
        <taxon>Actinomycetota</taxon>
        <taxon>Actinomycetes</taxon>
        <taxon>Micrococcales</taxon>
        <taxon>Microbacteriaceae</taxon>
        <taxon>Microbacterium</taxon>
    </lineage>
</organism>
<evidence type="ECO:0000313" key="2">
    <source>
        <dbReference type="Proteomes" id="UP000326838"/>
    </source>
</evidence>
<dbReference type="AlphaFoldDB" id="A0A5N0TJA2"/>
<evidence type="ECO:0000313" key="1">
    <source>
        <dbReference type="EMBL" id="KAA9133946.1"/>
    </source>
</evidence>
<gene>
    <name evidence="1" type="ORF">F6B40_08125</name>
</gene>
<accession>A0A5N0TJA2</accession>